<dbReference type="InterPro" id="IPR010297">
    <property type="entry name" value="DUF900_hydrolase"/>
</dbReference>
<dbReference type="InterPro" id="IPR029058">
    <property type="entry name" value="AB_hydrolase_fold"/>
</dbReference>
<dbReference type="STRING" id="215743.ROSMUCSMR3_03680"/>
<dbReference type="PATRIC" id="fig|1288298.3.peg.3109"/>
<evidence type="ECO:0000313" key="2">
    <source>
        <dbReference type="EMBL" id="KGM86803.1"/>
    </source>
</evidence>
<dbReference type="eggNOG" id="COG1075">
    <property type="taxonomic scope" value="Bacteria"/>
</dbReference>
<sequence>MPLIHVNAGPSGPVLHDGAGDPAEGLPDLMRGAGPVILMVHGYKYAPHHATECPHDHIFSLTPQRSCFKVRSWPAGLGFGAGATDEGLGIGFGWPARGNIWRAYAAAAEAGAQLAQLVMMIRAVRPDRPIHAVAHSLGARVVLSALAHLPEGALQRMILLAGAEFGQRAAEALETPAGRGAEIINVTSRENDFYDFLLECLIPAPRRGDRSLGLTLTTGPNILTLQMDHPGTLAALNRAGFAIAPPAARVCHWSPYTRPGVFSLYNRLLRAGPDLPLAALRAALPCVTEPRWSRLLSLPEVRLPLPMGRKPSF</sequence>
<protein>
    <recommendedName>
        <fullName evidence="4">Alpha/beta hydrolase family</fullName>
    </recommendedName>
</protein>
<feature type="region of interest" description="Disordered" evidence="1">
    <location>
        <begin position="1"/>
        <end position="20"/>
    </location>
</feature>
<dbReference type="RefSeq" id="WP_037268796.1">
    <property type="nucleotide sequence ID" value="NZ_KN293975.1"/>
</dbReference>
<dbReference type="Proteomes" id="UP000030021">
    <property type="component" value="Unassembled WGS sequence"/>
</dbReference>
<dbReference type="Pfam" id="PF05990">
    <property type="entry name" value="DUF900"/>
    <property type="match status" value="1"/>
</dbReference>
<gene>
    <name evidence="2" type="ORF">rosmuc_03097</name>
</gene>
<dbReference type="OrthoDB" id="7303283at2"/>
<proteinExistence type="predicted"/>
<dbReference type="AlphaFoldDB" id="A0A0A0HKY7"/>
<accession>A0A0A0HKY7</accession>
<reference evidence="2 3" key="1">
    <citation type="submission" date="2013-01" db="EMBL/GenBank/DDBJ databases">
        <authorList>
            <person name="Fiebig A."/>
            <person name="Goeker M."/>
            <person name="Klenk H.-P.P."/>
        </authorList>
    </citation>
    <scope>NUCLEOTIDE SEQUENCE [LARGE SCALE GENOMIC DNA]</scope>
    <source>
        <strain evidence="2 3">DSM 17069</strain>
    </source>
</reference>
<name>A0A0A0HKY7_9RHOB</name>
<dbReference type="EMBL" id="AONH01000016">
    <property type="protein sequence ID" value="KGM86803.1"/>
    <property type="molecule type" value="Genomic_DNA"/>
</dbReference>
<dbReference type="HOGENOM" id="CLU_066223_0_0_5"/>
<evidence type="ECO:0000313" key="3">
    <source>
        <dbReference type="Proteomes" id="UP000030021"/>
    </source>
</evidence>
<dbReference type="Gene3D" id="3.40.50.1820">
    <property type="entry name" value="alpha/beta hydrolase"/>
    <property type="match status" value="1"/>
</dbReference>
<evidence type="ECO:0000256" key="1">
    <source>
        <dbReference type="SAM" id="MobiDB-lite"/>
    </source>
</evidence>
<dbReference type="SUPFAM" id="SSF53474">
    <property type="entry name" value="alpha/beta-Hydrolases"/>
    <property type="match status" value="1"/>
</dbReference>
<evidence type="ECO:0008006" key="4">
    <source>
        <dbReference type="Google" id="ProtNLM"/>
    </source>
</evidence>
<organism evidence="2 3">
    <name type="scientific">Roseovarius mucosus DSM 17069</name>
    <dbReference type="NCBI Taxonomy" id="1288298"/>
    <lineage>
        <taxon>Bacteria</taxon>
        <taxon>Pseudomonadati</taxon>
        <taxon>Pseudomonadota</taxon>
        <taxon>Alphaproteobacteria</taxon>
        <taxon>Rhodobacterales</taxon>
        <taxon>Roseobacteraceae</taxon>
        <taxon>Roseovarius</taxon>
    </lineage>
</organism>
<comment type="caution">
    <text evidence="2">The sequence shown here is derived from an EMBL/GenBank/DDBJ whole genome shotgun (WGS) entry which is preliminary data.</text>
</comment>